<protein>
    <recommendedName>
        <fullName evidence="4">CSN8/PSMD8/EIF3K domain-containing protein</fullName>
    </recommendedName>
</protein>
<proteinExistence type="predicted"/>
<gene>
    <name evidence="2" type="ORF">CC85DRAFT_301843</name>
</gene>
<evidence type="ECO:0000256" key="1">
    <source>
        <dbReference type="SAM" id="MobiDB-lite"/>
    </source>
</evidence>
<evidence type="ECO:0000313" key="2">
    <source>
        <dbReference type="EMBL" id="KLT42875.1"/>
    </source>
</evidence>
<dbReference type="AlphaFoldDB" id="A0A0J0XP40"/>
<name>A0A0J0XP40_9TREE</name>
<evidence type="ECO:0008006" key="4">
    <source>
        <dbReference type="Google" id="ProtNLM"/>
    </source>
</evidence>
<sequence>MAYRPPHMRNRAPPASAPATHLPPLGTADRPPPGARGSGSPGRGLSRGDVSRATGRPPRGAPPGMRADGLRRARDTPPPDEMELLASVSRSGGNADGDRLKDPETQARFRAYIEDKIERYRAARGANADADTEALSTIVRLLRKLREGVVAAGRCDAFAVQGAFAGVPVDPVFEDSVRYAVLTRAVPQLNAVLHGLVPDMYRAADAAGTILEPDNRAHFASLLLVYHLVHSQRKEYQRMFEVLTLPPAPLRVAPGLDDIPSLANLSLRTPSPPSLSPTPTHRTIPAPTPAFIAPSSLRFAEAAARALAHETFDPLSFAALTRPGSGGDAGDLALTVLSWAAPTVRERVRALMRQSYMSVPLPWAARLLGLTDSGAEAWAREEGLTVAHGIVKLR</sequence>
<dbReference type="OrthoDB" id="2100128at2759"/>
<keyword evidence="3" id="KW-1185">Reference proteome</keyword>
<dbReference type="EMBL" id="KQ087200">
    <property type="protein sequence ID" value="KLT42875.1"/>
    <property type="molecule type" value="Genomic_DNA"/>
</dbReference>
<feature type="compositionally biased region" description="Basic residues" evidence="1">
    <location>
        <begin position="1"/>
        <end position="10"/>
    </location>
</feature>
<dbReference type="PANTHER" id="PTHR39398:SF1">
    <property type="entry name" value="CSN8_PSMD8_EIF3K DOMAIN-CONTAINING PROTEIN"/>
    <property type="match status" value="1"/>
</dbReference>
<feature type="compositionally biased region" description="Basic and acidic residues" evidence="1">
    <location>
        <begin position="68"/>
        <end position="77"/>
    </location>
</feature>
<evidence type="ECO:0000313" key="3">
    <source>
        <dbReference type="Proteomes" id="UP000053611"/>
    </source>
</evidence>
<dbReference type="Proteomes" id="UP000053611">
    <property type="component" value="Unassembled WGS sequence"/>
</dbReference>
<feature type="region of interest" description="Disordered" evidence="1">
    <location>
        <begin position="1"/>
        <end position="83"/>
    </location>
</feature>
<feature type="compositionally biased region" description="Low complexity" evidence="1">
    <location>
        <begin position="43"/>
        <end position="67"/>
    </location>
</feature>
<dbReference type="PANTHER" id="PTHR39398">
    <property type="entry name" value="YALI0F14311P"/>
    <property type="match status" value="1"/>
</dbReference>
<accession>A0A0J0XP40</accession>
<reference evidence="2 3" key="1">
    <citation type="submission" date="2015-03" db="EMBL/GenBank/DDBJ databases">
        <title>Genomics and transcriptomics of the oil-accumulating basidiomycete yeast T. oleaginosus allow insights into substrate utilization and the diverse evolutionary trajectories of mating systems in fungi.</title>
        <authorList>
            <consortium name="DOE Joint Genome Institute"/>
            <person name="Kourist R."/>
            <person name="Kracht O."/>
            <person name="Bracharz F."/>
            <person name="Lipzen A."/>
            <person name="Nolan M."/>
            <person name="Ohm R."/>
            <person name="Grigoriev I."/>
            <person name="Sun S."/>
            <person name="Heitman J."/>
            <person name="Bruck T."/>
            <person name="Nowrousian M."/>
        </authorList>
    </citation>
    <scope>NUCLEOTIDE SEQUENCE [LARGE SCALE GENOMIC DNA]</scope>
    <source>
        <strain evidence="2 3">IBC0246</strain>
    </source>
</reference>
<organism evidence="2 3">
    <name type="scientific">Cutaneotrichosporon oleaginosum</name>
    <dbReference type="NCBI Taxonomy" id="879819"/>
    <lineage>
        <taxon>Eukaryota</taxon>
        <taxon>Fungi</taxon>
        <taxon>Dikarya</taxon>
        <taxon>Basidiomycota</taxon>
        <taxon>Agaricomycotina</taxon>
        <taxon>Tremellomycetes</taxon>
        <taxon>Trichosporonales</taxon>
        <taxon>Trichosporonaceae</taxon>
        <taxon>Cutaneotrichosporon</taxon>
    </lineage>
</organism>
<dbReference type="STRING" id="879819.A0A0J0XP40"/>